<comment type="caution">
    <text evidence="6">The sequence shown here is derived from an EMBL/GenBank/DDBJ whole genome shotgun (WGS) entry which is preliminary data.</text>
</comment>
<dbReference type="AlphaFoldDB" id="A0A1L8RIX5"/>
<dbReference type="InterPro" id="IPR004635">
    <property type="entry name" value="Pept_S49_SppA"/>
</dbReference>
<reference evidence="6 7" key="1">
    <citation type="submission" date="2014-12" db="EMBL/GenBank/DDBJ databases">
        <title>Draft genome sequences of 29 type strains of Enterococci.</title>
        <authorList>
            <person name="Zhong Z."/>
            <person name="Sun Z."/>
            <person name="Liu W."/>
            <person name="Zhang W."/>
            <person name="Zhang H."/>
        </authorList>
    </citation>
    <scope>NUCLEOTIDE SEQUENCE [LARGE SCALE GENOMIC DNA]</scope>
    <source>
        <strain evidence="6 7">DSM 17029</strain>
    </source>
</reference>
<evidence type="ECO:0000256" key="3">
    <source>
        <dbReference type="ARBA" id="ARBA00022801"/>
    </source>
</evidence>
<keyword evidence="7" id="KW-1185">Reference proteome</keyword>
<dbReference type="Proteomes" id="UP000181884">
    <property type="component" value="Unassembled WGS sequence"/>
</dbReference>
<dbReference type="InterPro" id="IPR047272">
    <property type="entry name" value="S49_SppA_C"/>
</dbReference>
<evidence type="ECO:0000313" key="7">
    <source>
        <dbReference type="Proteomes" id="UP000181884"/>
    </source>
</evidence>
<dbReference type="SUPFAM" id="SSF52096">
    <property type="entry name" value="ClpP/crotonase"/>
    <property type="match status" value="1"/>
</dbReference>
<proteinExistence type="inferred from homology"/>
<dbReference type="STRING" id="214095.RU97_GL001236"/>
<dbReference type="InterPro" id="IPR029045">
    <property type="entry name" value="ClpP/crotonase-like_dom_sf"/>
</dbReference>
<dbReference type="CDD" id="cd07023">
    <property type="entry name" value="S49_Sppa_N_C"/>
    <property type="match status" value="1"/>
</dbReference>
<keyword evidence="4" id="KW-0720">Serine protease</keyword>
<protein>
    <submittedName>
        <fullName evidence="6">Protease IV</fullName>
    </submittedName>
</protein>
<keyword evidence="3" id="KW-0378">Hydrolase</keyword>
<dbReference type="NCBIfam" id="TIGR00706">
    <property type="entry name" value="SppA_dom"/>
    <property type="match status" value="1"/>
</dbReference>
<gene>
    <name evidence="6" type="ORF">RU97_GL001236</name>
</gene>
<dbReference type="EMBL" id="JXKH01000002">
    <property type="protein sequence ID" value="OJG19665.1"/>
    <property type="molecule type" value="Genomic_DNA"/>
</dbReference>
<comment type="similarity">
    <text evidence="1">Belongs to the peptidase S49 family.</text>
</comment>
<dbReference type="Pfam" id="PF01343">
    <property type="entry name" value="Peptidase_S49"/>
    <property type="match status" value="1"/>
</dbReference>
<evidence type="ECO:0000259" key="5">
    <source>
        <dbReference type="Pfam" id="PF01343"/>
    </source>
</evidence>
<dbReference type="GO" id="GO:0008236">
    <property type="term" value="F:serine-type peptidase activity"/>
    <property type="evidence" value="ECO:0007669"/>
    <property type="project" value="UniProtKB-KW"/>
</dbReference>
<accession>A0A1L8RIX5</accession>
<keyword evidence="2 6" id="KW-0645">Protease</keyword>
<dbReference type="GO" id="GO:0006508">
    <property type="term" value="P:proteolysis"/>
    <property type="evidence" value="ECO:0007669"/>
    <property type="project" value="UniProtKB-KW"/>
</dbReference>
<evidence type="ECO:0000256" key="1">
    <source>
        <dbReference type="ARBA" id="ARBA00008683"/>
    </source>
</evidence>
<name>A0A1L8RIX5_9ENTE</name>
<dbReference type="RefSeq" id="WP_067390669.1">
    <property type="nucleotide sequence ID" value="NZ_JXKH01000002.1"/>
</dbReference>
<evidence type="ECO:0000313" key="6">
    <source>
        <dbReference type="EMBL" id="OJG19665.1"/>
    </source>
</evidence>
<dbReference type="InterPro" id="IPR002142">
    <property type="entry name" value="Peptidase_S49"/>
</dbReference>
<feature type="domain" description="Peptidase S49" evidence="5">
    <location>
        <begin position="131"/>
        <end position="280"/>
    </location>
</feature>
<organism evidence="6 7">
    <name type="scientific">Enterococcus canis</name>
    <dbReference type="NCBI Taxonomy" id="214095"/>
    <lineage>
        <taxon>Bacteria</taxon>
        <taxon>Bacillati</taxon>
        <taxon>Bacillota</taxon>
        <taxon>Bacilli</taxon>
        <taxon>Lactobacillales</taxon>
        <taxon>Enterococcaceae</taxon>
        <taxon>Enterococcus</taxon>
    </lineage>
</organism>
<dbReference type="Gene3D" id="3.90.226.10">
    <property type="entry name" value="2-enoyl-CoA Hydratase, Chain A, domain 1"/>
    <property type="match status" value="2"/>
</dbReference>
<evidence type="ECO:0000256" key="4">
    <source>
        <dbReference type="ARBA" id="ARBA00022825"/>
    </source>
</evidence>
<dbReference type="PANTHER" id="PTHR42987">
    <property type="entry name" value="PEPTIDASE S49"/>
    <property type="match status" value="1"/>
</dbReference>
<sequence>MEKKRWIAVGVAGALFLLSAISSGIGVQETTQSQLDDLNQMIAGSDELSETIIEAGDTQQKIVQLEVDGTIVAGGTSIWGEGYDHQLLLDSLDQIKEDETVKGVFLKVNSPGGGVYESAEIARKLDAIKTERQIPIYVSMENMAASGGYYISAGADKIFATEETTTGSIGVIMSGTNYSGLLEKLGIEDTTVKSGKLKDMGSSTRPETKEDHEVLQTYIDRAYDRFVKIVATGRHMSEEDVRKIADGRIYDGGQAQKNGLVDELGFPDEALAALRQDKQLENAELISYETAGSDFARSWLGMQLKSKGQSAQLLQFLENAGSLEASKAMYLYGGE</sequence>
<evidence type="ECO:0000256" key="2">
    <source>
        <dbReference type="ARBA" id="ARBA00022670"/>
    </source>
</evidence>
<dbReference type="PANTHER" id="PTHR42987:SF7">
    <property type="entry name" value="SIGNAL PEPTIDE PEPTIDASE SPPA-RELATED"/>
    <property type="match status" value="1"/>
</dbReference>